<dbReference type="PANTHER" id="PTHR30466:SF11">
    <property type="entry name" value="FLAVIN-DEPENDENT MONOOXYGENASE, REDUCTASE SUBUNIT HSAB"/>
    <property type="match status" value="1"/>
</dbReference>
<dbReference type="InterPro" id="IPR002563">
    <property type="entry name" value="Flavin_Rdtase-like_dom"/>
</dbReference>
<name>A0ABT2H4A6_9MICO</name>
<evidence type="ECO:0000256" key="1">
    <source>
        <dbReference type="ARBA" id="ARBA00008898"/>
    </source>
</evidence>
<dbReference type="InterPro" id="IPR012349">
    <property type="entry name" value="Split_barrel_FMN-bd"/>
</dbReference>
<keyword evidence="5" id="KW-1185">Reference proteome</keyword>
<dbReference type="PANTHER" id="PTHR30466">
    <property type="entry name" value="FLAVIN REDUCTASE"/>
    <property type="match status" value="1"/>
</dbReference>
<comment type="caution">
    <text evidence="4">The sequence shown here is derived from an EMBL/GenBank/DDBJ whole genome shotgun (WGS) entry which is preliminary data.</text>
</comment>
<evidence type="ECO:0000259" key="3">
    <source>
        <dbReference type="SMART" id="SM00903"/>
    </source>
</evidence>
<evidence type="ECO:0000256" key="2">
    <source>
        <dbReference type="ARBA" id="ARBA00023002"/>
    </source>
</evidence>
<reference evidence="4" key="1">
    <citation type="submission" date="2022-08" db="EMBL/GenBank/DDBJ databases">
        <authorList>
            <person name="Deng Y."/>
            <person name="Han X.-F."/>
            <person name="Zhang Y.-Q."/>
        </authorList>
    </citation>
    <scope>NUCLEOTIDE SEQUENCE</scope>
    <source>
        <strain evidence="4">CPCC 203386</strain>
    </source>
</reference>
<feature type="domain" description="Flavin reductase like" evidence="3">
    <location>
        <begin position="28"/>
        <end position="171"/>
    </location>
</feature>
<dbReference type="RefSeq" id="WP_259539637.1">
    <property type="nucleotide sequence ID" value="NZ_JANLCJ010000004.1"/>
</dbReference>
<keyword evidence="2" id="KW-0560">Oxidoreductase</keyword>
<proteinExistence type="inferred from homology"/>
<dbReference type="Proteomes" id="UP001165586">
    <property type="component" value="Unassembled WGS sequence"/>
</dbReference>
<accession>A0ABT2H4A6</accession>
<protein>
    <submittedName>
        <fullName evidence="4">Flavin reductase family protein</fullName>
    </submittedName>
</protein>
<dbReference type="Pfam" id="PF01613">
    <property type="entry name" value="Flavin_Reduct"/>
    <property type="match status" value="1"/>
</dbReference>
<dbReference type="EMBL" id="JANLCJ010000004">
    <property type="protein sequence ID" value="MCS5734770.1"/>
    <property type="molecule type" value="Genomic_DNA"/>
</dbReference>
<dbReference type="Gene3D" id="2.30.110.10">
    <property type="entry name" value="Electron Transport, Fmn-binding Protein, Chain A"/>
    <property type="match status" value="1"/>
</dbReference>
<dbReference type="InterPro" id="IPR050268">
    <property type="entry name" value="NADH-dep_flavin_reductase"/>
</dbReference>
<dbReference type="SMART" id="SM00903">
    <property type="entry name" value="Flavin_Reduct"/>
    <property type="match status" value="1"/>
</dbReference>
<sequence length="179" mass="18535">MSITAPALPDATAPAPDSLTAADFRAVCSSFVTGVTVVTARSADGVHGSTVNSFTSLSASPPQIIVCLARTTATLGHVLASGRLAVNILSHDQEQVARVFASKESDKLDRVEWTSGENGAPLLEGSMASLECTVMDVQPQATHMLIVCQVTRAVHEPDSAPLVFFRSTMSAGQALAAAV</sequence>
<dbReference type="SUPFAM" id="SSF50475">
    <property type="entry name" value="FMN-binding split barrel"/>
    <property type="match status" value="1"/>
</dbReference>
<gene>
    <name evidence="4" type="ORF">N1032_13585</name>
</gene>
<evidence type="ECO:0000313" key="5">
    <source>
        <dbReference type="Proteomes" id="UP001165586"/>
    </source>
</evidence>
<organism evidence="4 5">
    <name type="scientific">Herbiconiux daphne</name>
    <dbReference type="NCBI Taxonomy" id="2970914"/>
    <lineage>
        <taxon>Bacteria</taxon>
        <taxon>Bacillati</taxon>
        <taxon>Actinomycetota</taxon>
        <taxon>Actinomycetes</taxon>
        <taxon>Micrococcales</taxon>
        <taxon>Microbacteriaceae</taxon>
        <taxon>Herbiconiux</taxon>
    </lineage>
</organism>
<evidence type="ECO:0000313" key="4">
    <source>
        <dbReference type="EMBL" id="MCS5734770.1"/>
    </source>
</evidence>
<comment type="similarity">
    <text evidence="1">Belongs to the non-flavoprotein flavin reductase family.</text>
</comment>